<dbReference type="GO" id="GO:0005737">
    <property type="term" value="C:cytoplasm"/>
    <property type="evidence" value="ECO:0007669"/>
    <property type="project" value="UniProtKB-ARBA"/>
</dbReference>
<gene>
    <name evidence="3 5" type="primary">rpsF</name>
    <name evidence="5" type="ORF">COU35_01480</name>
</gene>
<comment type="similarity">
    <text evidence="1 3">Belongs to the bacterial ribosomal protein bS6 family.</text>
</comment>
<evidence type="ECO:0000256" key="1">
    <source>
        <dbReference type="ARBA" id="ARBA00009512"/>
    </source>
</evidence>
<proteinExistence type="inferred from homology"/>
<evidence type="ECO:0000256" key="3">
    <source>
        <dbReference type="HAMAP-Rule" id="MF_00360"/>
    </source>
</evidence>
<keyword evidence="3" id="KW-0694">RNA-binding</keyword>
<dbReference type="AlphaFoldDB" id="A0A2H0TR58"/>
<evidence type="ECO:0000256" key="2">
    <source>
        <dbReference type="ARBA" id="ARBA00035294"/>
    </source>
</evidence>
<dbReference type="GO" id="GO:0006412">
    <property type="term" value="P:translation"/>
    <property type="evidence" value="ECO:0007669"/>
    <property type="project" value="UniProtKB-UniRule"/>
</dbReference>
<dbReference type="GO" id="GO:0005840">
    <property type="term" value="C:ribosome"/>
    <property type="evidence" value="ECO:0007669"/>
    <property type="project" value="UniProtKB-KW"/>
</dbReference>
<keyword evidence="3" id="KW-0699">rRNA-binding</keyword>
<protein>
    <recommendedName>
        <fullName evidence="2 3">Small ribosomal subunit protein bS6</fullName>
    </recommendedName>
</protein>
<dbReference type="NCBIfam" id="TIGR00166">
    <property type="entry name" value="S6"/>
    <property type="match status" value="1"/>
</dbReference>
<dbReference type="Proteomes" id="UP000230154">
    <property type="component" value="Unassembled WGS sequence"/>
</dbReference>
<dbReference type="GO" id="GO:0070181">
    <property type="term" value="F:small ribosomal subunit rRNA binding"/>
    <property type="evidence" value="ECO:0007669"/>
    <property type="project" value="TreeGrafter"/>
</dbReference>
<keyword evidence="3" id="KW-0687">Ribonucleoprotein</keyword>
<accession>A0A2H0TR58</accession>
<dbReference type="InterPro" id="IPR000529">
    <property type="entry name" value="Ribosomal_bS6"/>
</dbReference>
<evidence type="ECO:0000313" key="6">
    <source>
        <dbReference type="Proteomes" id="UP000230154"/>
    </source>
</evidence>
<dbReference type="HAMAP" id="MF_00360">
    <property type="entry name" value="Ribosomal_bS6"/>
    <property type="match status" value="1"/>
</dbReference>
<dbReference type="Gene3D" id="3.30.70.60">
    <property type="match status" value="1"/>
</dbReference>
<dbReference type="InterPro" id="IPR035980">
    <property type="entry name" value="Ribosomal_bS6_sf"/>
</dbReference>
<dbReference type="SUPFAM" id="SSF54995">
    <property type="entry name" value="Ribosomal protein S6"/>
    <property type="match status" value="1"/>
</dbReference>
<dbReference type="EMBL" id="PFCB01000014">
    <property type="protein sequence ID" value="PIR74632.1"/>
    <property type="molecule type" value="Genomic_DNA"/>
</dbReference>
<sequence length="167" mass="18325">MNHYELLCILPGTLSEEEAAAHIKTIQATLVEQGAQELSVEDSGKSRLAYPIKHIRYGYSYICNFAAEPDMIATMQSKIALLGNTLRTLFNAVNPQAKQALAKRLAEVKAYRGSEEQETVSPEPLPKKTDAPEPAEPVATTTKQPETTKIDIDKKLDEILDASIGDI</sequence>
<dbReference type="PANTHER" id="PTHR21011:SF1">
    <property type="entry name" value="SMALL RIBOSOMAL SUBUNIT PROTEIN BS6M"/>
    <property type="match status" value="1"/>
</dbReference>
<organism evidence="5 6">
    <name type="scientific">Candidatus Magasanikbacteria bacterium CG10_big_fil_rev_8_21_14_0_10_47_10</name>
    <dbReference type="NCBI Taxonomy" id="1974652"/>
    <lineage>
        <taxon>Bacteria</taxon>
        <taxon>Candidatus Magasanikiibacteriota</taxon>
    </lineage>
</organism>
<dbReference type="GO" id="GO:0003735">
    <property type="term" value="F:structural constituent of ribosome"/>
    <property type="evidence" value="ECO:0007669"/>
    <property type="project" value="InterPro"/>
</dbReference>
<dbReference type="InterPro" id="IPR020814">
    <property type="entry name" value="Ribosomal_S6_plastid/chlpt"/>
</dbReference>
<evidence type="ECO:0000256" key="4">
    <source>
        <dbReference type="SAM" id="MobiDB-lite"/>
    </source>
</evidence>
<dbReference type="GO" id="GO:1990904">
    <property type="term" value="C:ribonucleoprotein complex"/>
    <property type="evidence" value="ECO:0007669"/>
    <property type="project" value="UniProtKB-KW"/>
</dbReference>
<name>A0A2H0TR58_9BACT</name>
<evidence type="ECO:0000313" key="5">
    <source>
        <dbReference type="EMBL" id="PIR74632.1"/>
    </source>
</evidence>
<comment type="caution">
    <text evidence="5">The sequence shown here is derived from an EMBL/GenBank/DDBJ whole genome shotgun (WGS) entry which is preliminary data.</text>
</comment>
<dbReference type="PANTHER" id="PTHR21011">
    <property type="entry name" value="MITOCHONDRIAL 28S RIBOSOMAL PROTEIN S6"/>
    <property type="match status" value="1"/>
</dbReference>
<keyword evidence="3 5" id="KW-0689">Ribosomal protein</keyword>
<feature type="region of interest" description="Disordered" evidence="4">
    <location>
        <begin position="112"/>
        <end position="151"/>
    </location>
</feature>
<dbReference type="CDD" id="cd00473">
    <property type="entry name" value="bS6"/>
    <property type="match status" value="1"/>
</dbReference>
<dbReference type="Pfam" id="PF01250">
    <property type="entry name" value="Ribosomal_S6"/>
    <property type="match status" value="1"/>
</dbReference>
<dbReference type="InterPro" id="IPR014717">
    <property type="entry name" value="Transl_elong_EF1B/ribsomal_bS6"/>
</dbReference>
<reference evidence="6" key="1">
    <citation type="submission" date="2017-09" db="EMBL/GenBank/DDBJ databases">
        <title>Depth-based differentiation of microbial function through sediment-hosted aquifers and enrichment of novel symbionts in the deep terrestrial subsurface.</title>
        <authorList>
            <person name="Probst A.J."/>
            <person name="Ladd B."/>
            <person name="Jarett J.K."/>
            <person name="Geller-Mcgrath D.E."/>
            <person name="Sieber C.M.K."/>
            <person name="Emerson J.B."/>
            <person name="Anantharaman K."/>
            <person name="Thomas B.C."/>
            <person name="Malmstrom R."/>
            <person name="Stieglmeier M."/>
            <person name="Klingl A."/>
            <person name="Woyke T."/>
            <person name="Ryan C.M."/>
            <person name="Banfield J.F."/>
        </authorList>
    </citation>
    <scope>NUCLEOTIDE SEQUENCE [LARGE SCALE GENOMIC DNA]</scope>
</reference>
<comment type="function">
    <text evidence="3">Binds together with bS18 to 16S ribosomal RNA.</text>
</comment>